<dbReference type="InterPro" id="IPR036097">
    <property type="entry name" value="HisK_dim/P_sf"/>
</dbReference>
<evidence type="ECO:0000256" key="9">
    <source>
        <dbReference type="ARBA" id="ARBA00022840"/>
    </source>
</evidence>
<dbReference type="EMBL" id="JACIEH010000001">
    <property type="protein sequence ID" value="MBB4096484.1"/>
    <property type="molecule type" value="Genomic_DNA"/>
</dbReference>
<name>A0A7W6NU01_9SPHN</name>
<dbReference type="PANTHER" id="PTHR43065:SF42">
    <property type="entry name" value="TWO-COMPONENT SENSOR PPRA"/>
    <property type="match status" value="1"/>
</dbReference>
<dbReference type="SMART" id="SM00388">
    <property type="entry name" value="HisKA"/>
    <property type="match status" value="1"/>
</dbReference>
<evidence type="ECO:0000256" key="2">
    <source>
        <dbReference type="ARBA" id="ARBA00004141"/>
    </source>
</evidence>
<evidence type="ECO:0000256" key="7">
    <source>
        <dbReference type="ARBA" id="ARBA00022741"/>
    </source>
</evidence>
<dbReference type="PRINTS" id="PR00344">
    <property type="entry name" value="BCTRLSENSOR"/>
</dbReference>
<accession>A0A7W6NU01</accession>
<dbReference type="CDD" id="cd00130">
    <property type="entry name" value="PAS"/>
    <property type="match status" value="1"/>
</dbReference>
<organism evidence="19 20">
    <name type="scientific">Sphingomonas kyeonggiensis</name>
    <dbReference type="NCBI Taxonomy" id="1268553"/>
    <lineage>
        <taxon>Bacteria</taxon>
        <taxon>Pseudomonadati</taxon>
        <taxon>Pseudomonadota</taxon>
        <taxon>Alphaproteobacteria</taxon>
        <taxon>Sphingomonadales</taxon>
        <taxon>Sphingomonadaceae</taxon>
        <taxon>Sphingomonas</taxon>
    </lineage>
</organism>
<dbReference type="InterPro" id="IPR036890">
    <property type="entry name" value="HATPase_C_sf"/>
</dbReference>
<dbReference type="InterPro" id="IPR038318">
    <property type="entry name" value="KdpD_sf"/>
</dbReference>
<feature type="transmembrane region" description="Helical" evidence="15">
    <location>
        <begin position="81"/>
        <end position="99"/>
    </location>
</feature>
<dbReference type="RefSeq" id="WP_183993413.1">
    <property type="nucleotide sequence ID" value="NZ_JACIEH010000001.1"/>
</dbReference>
<keyword evidence="6 15" id="KW-0812">Transmembrane</keyword>
<dbReference type="CDD" id="cd00082">
    <property type="entry name" value="HisKA"/>
    <property type="match status" value="1"/>
</dbReference>
<dbReference type="InterPro" id="IPR000700">
    <property type="entry name" value="PAS-assoc_C"/>
</dbReference>
<dbReference type="Pfam" id="PF00989">
    <property type="entry name" value="PAS"/>
    <property type="match status" value="1"/>
</dbReference>
<dbReference type="InterPro" id="IPR000014">
    <property type="entry name" value="PAS"/>
</dbReference>
<evidence type="ECO:0000256" key="3">
    <source>
        <dbReference type="ARBA" id="ARBA00012438"/>
    </source>
</evidence>
<evidence type="ECO:0000256" key="4">
    <source>
        <dbReference type="ARBA" id="ARBA00022553"/>
    </source>
</evidence>
<dbReference type="GO" id="GO:0016020">
    <property type="term" value="C:membrane"/>
    <property type="evidence" value="ECO:0007669"/>
    <property type="project" value="UniProtKB-SubCell"/>
</dbReference>
<dbReference type="EC" id="2.7.13.3" evidence="3"/>
<dbReference type="AlphaFoldDB" id="A0A7W6NU01"/>
<dbReference type="Proteomes" id="UP000557392">
    <property type="component" value="Unassembled WGS sequence"/>
</dbReference>
<dbReference type="Gene3D" id="1.10.287.130">
    <property type="match status" value="1"/>
</dbReference>
<evidence type="ECO:0000259" key="18">
    <source>
        <dbReference type="PROSITE" id="PS50113"/>
    </source>
</evidence>
<dbReference type="GO" id="GO:0005524">
    <property type="term" value="F:ATP binding"/>
    <property type="evidence" value="ECO:0007669"/>
    <property type="project" value="UniProtKB-KW"/>
</dbReference>
<dbReference type="InterPro" id="IPR003661">
    <property type="entry name" value="HisK_dim/P_dom"/>
</dbReference>
<sequence>MTVGAFQKRWGGILLALLAATVAGALRALLDPWLGDRPQYLIFLLAVLVAALLGGLLPGLIATVSSIAIENLATPRGMPGSIVDLLLFLAGAALVLLLATRAHAGQMVIASDAQQQAERQLRASLNQFRSILATVPDAMVVIDEHARILSFSAAAERLFGFTEAEMVGTNISRLMPTQDRGRHDDYVARYLATGDRRVIGRGRVVVIARRRDGSTFPMELSVGEALTDGVRVFTGFIRDLTEKQRAEARIEQLRADLVHAARLSAMGTMASTLAHELNQPITAVVNYVRGAGNLMRVAERSNLPIIQHALDEATAEAMRAGSIVRRLREFVARGDSEKSVEDLEALVEEASQLALIGARESGVETRFLIDRASAEVLVDKIQTQQVLINLMRNAVDAMAESAVRRLTVSSQPETGGYVRVTVTDTGPGIDPEIAENLFRAFNSSKKGGMGLGLSICRTIVEANGGKIWSEARPEGGTAFHFTLVRMETEQSE</sequence>
<feature type="domain" description="Histidine kinase" evidence="16">
    <location>
        <begin position="272"/>
        <end position="487"/>
    </location>
</feature>
<evidence type="ECO:0000313" key="19">
    <source>
        <dbReference type="EMBL" id="MBB4096484.1"/>
    </source>
</evidence>
<evidence type="ECO:0000256" key="11">
    <source>
        <dbReference type="ARBA" id="ARBA00023012"/>
    </source>
</evidence>
<evidence type="ECO:0000313" key="20">
    <source>
        <dbReference type="Proteomes" id="UP000557392"/>
    </source>
</evidence>
<comment type="subcellular location">
    <subcellularLocation>
        <location evidence="2">Membrane</location>
        <topology evidence="2">Multi-pass membrane protein</topology>
    </subcellularLocation>
</comment>
<dbReference type="SMART" id="SM00387">
    <property type="entry name" value="HATPase_c"/>
    <property type="match status" value="1"/>
</dbReference>
<gene>
    <name evidence="19" type="ORF">GGR46_000017</name>
</gene>
<evidence type="ECO:0000256" key="6">
    <source>
        <dbReference type="ARBA" id="ARBA00022692"/>
    </source>
</evidence>
<evidence type="ECO:0000256" key="15">
    <source>
        <dbReference type="SAM" id="Phobius"/>
    </source>
</evidence>
<comment type="caution">
    <text evidence="19">The sequence shown here is derived from an EMBL/GenBank/DDBJ whole genome shotgun (WGS) entry which is preliminary data.</text>
</comment>
<dbReference type="InterPro" id="IPR004358">
    <property type="entry name" value="Sig_transdc_His_kin-like_C"/>
</dbReference>
<dbReference type="Pfam" id="PF13493">
    <property type="entry name" value="DUF4118"/>
    <property type="match status" value="1"/>
</dbReference>
<keyword evidence="4" id="KW-0597">Phosphoprotein</keyword>
<dbReference type="Pfam" id="PF02518">
    <property type="entry name" value="HATPase_c"/>
    <property type="match status" value="1"/>
</dbReference>
<dbReference type="PROSITE" id="PS50112">
    <property type="entry name" value="PAS"/>
    <property type="match status" value="1"/>
</dbReference>
<dbReference type="InterPro" id="IPR003594">
    <property type="entry name" value="HATPase_dom"/>
</dbReference>
<dbReference type="PANTHER" id="PTHR43065">
    <property type="entry name" value="SENSOR HISTIDINE KINASE"/>
    <property type="match status" value="1"/>
</dbReference>
<keyword evidence="20" id="KW-1185">Reference proteome</keyword>
<dbReference type="InterPro" id="IPR035965">
    <property type="entry name" value="PAS-like_dom_sf"/>
</dbReference>
<dbReference type="Gene3D" id="3.30.565.10">
    <property type="entry name" value="Histidine kinase-like ATPase, C-terminal domain"/>
    <property type="match status" value="1"/>
</dbReference>
<dbReference type="PROSITE" id="PS50109">
    <property type="entry name" value="HIS_KIN"/>
    <property type="match status" value="1"/>
</dbReference>
<dbReference type="SMART" id="SM00091">
    <property type="entry name" value="PAS"/>
    <property type="match status" value="1"/>
</dbReference>
<keyword evidence="12 15" id="KW-0472">Membrane</keyword>
<dbReference type="GO" id="GO:0000155">
    <property type="term" value="F:phosphorelay sensor kinase activity"/>
    <property type="evidence" value="ECO:0007669"/>
    <property type="project" value="InterPro"/>
</dbReference>
<keyword evidence="9" id="KW-0067">ATP-binding</keyword>
<evidence type="ECO:0000256" key="5">
    <source>
        <dbReference type="ARBA" id="ARBA00022679"/>
    </source>
</evidence>
<dbReference type="PROSITE" id="PS50113">
    <property type="entry name" value="PAC"/>
    <property type="match status" value="1"/>
</dbReference>
<evidence type="ECO:0000256" key="1">
    <source>
        <dbReference type="ARBA" id="ARBA00000085"/>
    </source>
</evidence>
<comment type="catalytic activity">
    <reaction evidence="1">
        <text>ATP + protein L-histidine = ADP + protein N-phospho-L-histidine.</text>
        <dbReference type="EC" id="2.7.13.3"/>
    </reaction>
</comment>
<evidence type="ECO:0000256" key="14">
    <source>
        <dbReference type="ARBA" id="ARBA00070616"/>
    </source>
</evidence>
<evidence type="ECO:0000259" key="16">
    <source>
        <dbReference type="PROSITE" id="PS50109"/>
    </source>
</evidence>
<dbReference type="SUPFAM" id="SSF55874">
    <property type="entry name" value="ATPase domain of HSP90 chaperone/DNA topoisomerase II/histidine kinase"/>
    <property type="match status" value="1"/>
</dbReference>
<dbReference type="Gene3D" id="3.30.450.20">
    <property type="entry name" value="PAS domain"/>
    <property type="match status" value="1"/>
</dbReference>
<dbReference type="SUPFAM" id="SSF55785">
    <property type="entry name" value="PYP-like sensor domain (PAS domain)"/>
    <property type="match status" value="1"/>
</dbReference>
<keyword evidence="8 19" id="KW-0418">Kinase</keyword>
<dbReference type="NCBIfam" id="TIGR00229">
    <property type="entry name" value="sensory_box"/>
    <property type="match status" value="1"/>
</dbReference>
<reference evidence="19 20" key="1">
    <citation type="submission" date="2020-08" db="EMBL/GenBank/DDBJ databases">
        <title>Genomic Encyclopedia of Type Strains, Phase IV (KMG-IV): sequencing the most valuable type-strain genomes for metagenomic binning, comparative biology and taxonomic classification.</title>
        <authorList>
            <person name="Goeker M."/>
        </authorList>
    </citation>
    <scope>NUCLEOTIDE SEQUENCE [LARGE SCALE GENOMIC DNA]</scope>
    <source>
        <strain evidence="19 20">DSM 101806</strain>
    </source>
</reference>
<dbReference type="FunFam" id="3.30.450.20:FF:000060">
    <property type="entry name" value="Sensor protein FixL"/>
    <property type="match status" value="1"/>
</dbReference>
<dbReference type="InterPro" id="IPR013767">
    <property type="entry name" value="PAS_fold"/>
</dbReference>
<evidence type="ECO:0000256" key="10">
    <source>
        <dbReference type="ARBA" id="ARBA00022989"/>
    </source>
</evidence>
<evidence type="ECO:0000256" key="13">
    <source>
        <dbReference type="ARBA" id="ARBA00059827"/>
    </source>
</evidence>
<dbReference type="GO" id="GO:0006355">
    <property type="term" value="P:regulation of DNA-templated transcription"/>
    <property type="evidence" value="ECO:0007669"/>
    <property type="project" value="InterPro"/>
</dbReference>
<feature type="domain" description="PAS" evidence="17">
    <location>
        <begin position="124"/>
        <end position="194"/>
    </location>
</feature>
<evidence type="ECO:0000256" key="12">
    <source>
        <dbReference type="ARBA" id="ARBA00023136"/>
    </source>
</evidence>
<dbReference type="Gene3D" id="1.20.120.620">
    <property type="entry name" value="Backbone structure of the membrane domain of e. Coli histidine kinase receptor kdpd"/>
    <property type="match status" value="1"/>
</dbReference>
<keyword evidence="7" id="KW-0547">Nucleotide-binding</keyword>
<protein>
    <recommendedName>
        <fullName evidence="14">Sensor protein FixL</fullName>
        <ecNumber evidence="3">2.7.13.3</ecNumber>
    </recommendedName>
</protein>
<dbReference type="InterPro" id="IPR005467">
    <property type="entry name" value="His_kinase_dom"/>
</dbReference>
<keyword evidence="5 19" id="KW-0808">Transferase</keyword>
<dbReference type="SUPFAM" id="SSF47384">
    <property type="entry name" value="Homodimeric domain of signal transducing histidine kinase"/>
    <property type="match status" value="1"/>
</dbReference>
<feature type="transmembrane region" description="Helical" evidence="15">
    <location>
        <begin position="41"/>
        <end position="69"/>
    </location>
</feature>
<dbReference type="InterPro" id="IPR025201">
    <property type="entry name" value="KdpD_TM"/>
</dbReference>
<keyword evidence="11" id="KW-0902">Two-component regulatory system</keyword>
<feature type="domain" description="PAC" evidence="18">
    <location>
        <begin position="201"/>
        <end position="252"/>
    </location>
</feature>
<proteinExistence type="predicted"/>
<comment type="function">
    <text evidence="13">Putative oxygen sensor; modulates the activity of FixJ, a transcriptional activator of nitrogen fixation fixK gene. FixL probably acts as a kinase that phosphorylates FixJ.</text>
</comment>
<evidence type="ECO:0000256" key="8">
    <source>
        <dbReference type="ARBA" id="ARBA00022777"/>
    </source>
</evidence>
<keyword evidence="10 15" id="KW-1133">Transmembrane helix</keyword>
<evidence type="ECO:0000259" key="17">
    <source>
        <dbReference type="PROSITE" id="PS50112"/>
    </source>
</evidence>
<dbReference type="Gene3D" id="6.10.250.2580">
    <property type="match status" value="1"/>
</dbReference>